<evidence type="ECO:0000313" key="6">
    <source>
        <dbReference type="Proteomes" id="UP000009173"/>
    </source>
</evidence>
<dbReference type="PANTHER" id="PTHR43534:SF1">
    <property type="entry name" value="4FE-4S CLUSTER CONTAINING PARA FAMILY ATPASE PROTEIN"/>
    <property type="match status" value="1"/>
</dbReference>
<dbReference type="SUPFAM" id="SSF54862">
    <property type="entry name" value="4Fe-4S ferredoxins"/>
    <property type="match status" value="1"/>
</dbReference>
<feature type="domain" description="4Fe-4S ferredoxin-type" evidence="4">
    <location>
        <begin position="59"/>
        <end position="83"/>
    </location>
</feature>
<dbReference type="Gene3D" id="3.30.70.20">
    <property type="match status" value="1"/>
</dbReference>
<dbReference type="SUPFAM" id="SSF52540">
    <property type="entry name" value="P-loop containing nucleoside triphosphate hydrolases"/>
    <property type="match status" value="1"/>
</dbReference>
<sequence length="287" mass="30462">MKQFVVISGKGGTGKTSVTAGLAAVGKDMVLADCDVDAADLHLVLAPEIRERHDFISGVVASIEPEACISCGLCTTHCRYGAIPQGYAPQVAPEHCEGCGVCAHVCPTGAARLSDRRCGEWYVSDTRFGPMVHAALGIGEENSGKLVSTVRTRARELAEARDASVVLIDGSPGVGCPVIASLAGADAALAVTEPTVSALHDLERVHALARHFDVRMAVLLNKADIHPGMAERIIGYCTTHDLPLVGRFGFSPLFVQAQLEGRTLPEQDSGEWRQRFNGVWNQLLALV</sequence>
<dbReference type="Pfam" id="PF01656">
    <property type="entry name" value="CbiA"/>
    <property type="match status" value="1"/>
</dbReference>
<evidence type="ECO:0000256" key="1">
    <source>
        <dbReference type="ARBA" id="ARBA00022723"/>
    </source>
</evidence>
<dbReference type="InterPro" id="IPR017896">
    <property type="entry name" value="4Fe4S_Fe-S-bd"/>
</dbReference>
<name>A0A0H3A7K2_NITV4</name>
<dbReference type="EMBL" id="CP000527">
    <property type="protein sequence ID" value="ABM28148.1"/>
    <property type="molecule type" value="Genomic_DNA"/>
</dbReference>
<evidence type="ECO:0000256" key="2">
    <source>
        <dbReference type="ARBA" id="ARBA00023004"/>
    </source>
</evidence>
<evidence type="ECO:0000256" key="3">
    <source>
        <dbReference type="ARBA" id="ARBA00023014"/>
    </source>
</evidence>
<dbReference type="PANTHER" id="PTHR43534">
    <property type="entry name" value="MIND SUPERFAMILY P-LOOP ATPASE CONTAINING AN INSERTED FERREDOXIN DOMAIN"/>
    <property type="match status" value="1"/>
</dbReference>
<dbReference type="Gene3D" id="3.40.50.300">
    <property type="entry name" value="P-loop containing nucleotide triphosphate hydrolases"/>
    <property type="match status" value="1"/>
</dbReference>
<dbReference type="AlphaFoldDB" id="A0A0H3A7K2"/>
<dbReference type="GO" id="GO:0051536">
    <property type="term" value="F:iron-sulfur cluster binding"/>
    <property type="evidence" value="ECO:0007669"/>
    <property type="project" value="UniProtKB-KW"/>
</dbReference>
<dbReference type="PROSITE" id="PS51379">
    <property type="entry name" value="4FE4S_FER_2"/>
    <property type="match status" value="2"/>
</dbReference>
<dbReference type="KEGG" id="dvl:Dvul_1128"/>
<dbReference type="RefSeq" id="WP_010939380.1">
    <property type="nucleotide sequence ID" value="NC_008751.1"/>
</dbReference>
<organism evidence="5 6">
    <name type="scientific">Nitratidesulfovibrio vulgaris (strain DP4)</name>
    <name type="common">Desulfovibrio vulgaris</name>
    <dbReference type="NCBI Taxonomy" id="391774"/>
    <lineage>
        <taxon>Bacteria</taxon>
        <taxon>Pseudomonadati</taxon>
        <taxon>Thermodesulfobacteriota</taxon>
        <taxon>Desulfovibrionia</taxon>
        <taxon>Desulfovibrionales</taxon>
        <taxon>Desulfovibrionaceae</taxon>
        <taxon>Nitratidesulfovibrio</taxon>
    </lineage>
</organism>
<keyword evidence="1" id="KW-0479">Metal-binding</keyword>
<keyword evidence="2" id="KW-0408">Iron</keyword>
<gene>
    <name evidence="5" type="ordered locus">Dvul_1128</name>
</gene>
<reference evidence="6" key="1">
    <citation type="journal article" date="2009" name="Environ. Microbiol.">
        <title>Contribution of mobile genetic elements to Desulfovibrio vulgaris genome plasticity.</title>
        <authorList>
            <person name="Walker C.B."/>
            <person name="Stolyar S."/>
            <person name="Chivian D."/>
            <person name="Pinel N."/>
            <person name="Gabster J.A."/>
            <person name="Dehal P.S."/>
            <person name="He Z."/>
            <person name="Yang Z.K."/>
            <person name="Yen H.C."/>
            <person name="Zhou J."/>
            <person name="Wall J.D."/>
            <person name="Hazen T.C."/>
            <person name="Arkin A.P."/>
            <person name="Stahl D.A."/>
        </authorList>
    </citation>
    <scope>NUCLEOTIDE SEQUENCE [LARGE SCALE GENOMIC DNA]</scope>
    <source>
        <strain evidence="6">DP4</strain>
    </source>
</reference>
<feature type="domain" description="4Fe-4S ferredoxin-type" evidence="4">
    <location>
        <begin position="87"/>
        <end position="116"/>
    </location>
</feature>
<dbReference type="Pfam" id="PF00037">
    <property type="entry name" value="Fer4"/>
    <property type="match status" value="2"/>
</dbReference>
<dbReference type="Proteomes" id="UP000009173">
    <property type="component" value="Chromosome"/>
</dbReference>
<dbReference type="GO" id="GO:0046872">
    <property type="term" value="F:metal ion binding"/>
    <property type="evidence" value="ECO:0007669"/>
    <property type="project" value="UniProtKB-KW"/>
</dbReference>
<dbReference type="CDD" id="cd03110">
    <property type="entry name" value="SIMIBI_bact_arch"/>
    <property type="match status" value="1"/>
</dbReference>
<dbReference type="PROSITE" id="PS00198">
    <property type="entry name" value="4FE4S_FER_1"/>
    <property type="match status" value="1"/>
</dbReference>
<dbReference type="InterPro" id="IPR027417">
    <property type="entry name" value="P-loop_NTPase"/>
</dbReference>
<keyword evidence="3" id="KW-0411">Iron-sulfur</keyword>
<dbReference type="InterPro" id="IPR002586">
    <property type="entry name" value="CobQ/CobB/MinD/ParA_Nub-bd_dom"/>
</dbReference>
<evidence type="ECO:0000259" key="4">
    <source>
        <dbReference type="PROSITE" id="PS51379"/>
    </source>
</evidence>
<protein>
    <submittedName>
        <fullName evidence="5">Cobyrinic acid a,c-diamide synthase</fullName>
    </submittedName>
</protein>
<proteinExistence type="predicted"/>
<evidence type="ECO:0000313" key="5">
    <source>
        <dbReference type="EMBL" id="ABM28148.1"/>
    </source>
</evidence>
<accession>A0A0H3A7K2</accession>
<dbReference type="HOGENOM" id="CLU_067767_1_0_7"/>
<dbReference type="InterPro" id="IPR017900">
    <property type="entry name" value="4Fe4S_Fe_S_CS"/>
</dbReference>